<comment type="caution">
    <text evidence="2">The sequence shown here is derived from an EMBL/GenBank/DDBJ whole genome shotgun (WGS) entry which is preliminary data.</text>
</comment>
<dbReference type="SUPFAM" id="SSF53850">
    <property type="entry name" value="Periplasmic binding protein-like II"/>
    <property type="match status" value="1"/>
</dbReference>
<dbReference type="Pfam" id="PF13416">
    <property type="entry name" value="SBP_bac_8"/>
    <property type="match status" value="1"/>
</dbReference>
<dbReference type="PROSITE" id="PS51318">
    <property type="entry name" value="TAT"/>
    <property type="match status" value="1"/>
</dbReference>
<evidence type="ECO:0000313" key="4">
    <source>
        <dbReference type="Proteomes" id="UP001209746"/>
    </source>
</evidence>
<dbReference type="Gene3D" id="3.40.190.10">
    <property type="entry name" value="Periplasmic binding protein-like II"/>
    <property type="match status" value="1"/>
</dbReference>
<proteinExistence type="predicted"/>
<accession>A0AAE3IBC7</accession>
<keyword evidence="3" id="KW-1185">Reference proteome</keyword>
<dbReference type="InterPro" id="IPR006059">
    <property type="entry name" value="SBP"/>
</dbReference>
<dbReference type="EMBL" id="JAOPKD010000010">
    <property type="protein sequence ID" value="MCU4727450.1"/>
    <property type="molecule type" value="Genomic_DNA"/>
</dbReference>
<evidence type="ECO:0000313" key="3">
    <source>
        <dbReference type="Proteomes" id="UP001208186"/>
    </source>
</evidence>
<dbReference type="InterPro" id="IPR050490">
    <property type="entry name" value="Bact_solute-bd_prot1"/>
</dbReference>
<evidence type="ECO:0000313" key="1">
    <source>
        <dbReference type="EMBL" id="MCU4718531.1"/>
    </source>
</evidence>
<name>A0AAE3IBC7_9EURY</name>
<sequence length="447" mass="49483">MNESGTSGWSRRSMLKGLGVGAAASLAGCGGLGGGNGDGEQALMWEYGFPNTEGAEPVWRNKFESMYEELAGEEIQISRYSYEDLRQKFLTGASTGDPDAIEGTLSHLSEYIAAEHVEPLDDLADSIDHLDGYVDSTVEAMTYQDTLYALPYEGNARALFVRQDILDELGQDVPESAEAFHEIGRMINDEYDDVTAFHNCTKDGSVRAFQEWMTHIYQHTDQLYVPDGDGWQLNIEADALGQVFDNWYYQIYAADNPVGDPDDLGTGWQTNDPGYINGNYAFIESGTWMRNWTSGENIQSTDAAKDILDNKTLIAHPAHADGASRGTFLEVKPVMVNTHSDQIEKGKTAVEAYTHPETLGEGMAQDPEGSGKAMTPVHDDVESTIENENWQPLTDIFTTGRALAKATWGPVREEFYTYMQEVSYGETDPYDAGEQFHEALQDLESEI</sequence>
<dbReference type="InterPro" id="IPR006311">
    <property type="entry name" value="TAT_signal"/>
</dbReference>
<dbReference type="PANTHER" id="PTHR43649">
    <property type="entry name" value="ARABINOSE-BINDING PROTEIN-RELATED"/>
    <property type="match status" value="1"/>
</dbReference>
<dbReference type="EMBL" id="JAOPKC010000011">
    <property type="protein sequence ID" value="MCU4718531.1"/>
    <property type="molecule type" value="Genomic_DNA"/>
</dbReference>
<dbReference type="AlphaFoldDB" id="A0AAE3IBC7"/>
<dbReference type="PANTHER" id="PTHR43649:SF12">
    <property type="entry name" value="DIACETYLCHITOBIOSE BINDING PROTEIN DASA"/>
    <property type="match status" value="1"/>
</dbReference>
<evidence type="ECO:0000313" key="2">
    <source>
        <dbReference type="EMBL" id="MCU4727450.1"/>
    </source>
</evidence>
<dbReference type="Proteomes" id="UP001209746">
    <property type="component" value="Unassembled WGS sequence"/>
</dbReference>
<reference evidence="2" key="1">
    <citation type="submission" date="2023-02" db="EMBL/GenBank/DDBJ databases">
        <title>Enrichment on poylsaccharides allowed isolation of novel metabolic and taxonomic groups of Haloarchaea.</title>
        <authorList>
            <person name="Sorokin D.Y."/>
            <person name="Elcheninov A.G."/>
            <person name="Khizhniak T.V."/>
            <person name="Kolganova T.V."/>
            <person name="Kublanov I.V."/>
        </authorList>
    </citation>
    <scope>NUCLEOTIDE SEQUENCE</scope>
    <source>
        <strain evidence="1 3">HArc-curdl5-1</strain>
        <strain evidence="2">HArc-curdl7</strain>
    </source>
</reference>
<gene>
    <name evidence="2" type="ORF">OB914_10780</name>
    <name evidence="1" type="ORF">OB916_10705</name>
</gene>
<dbReference type="RefSeq" id="WP_315909287.1">
    <property type="nucleotide sequence ID" value="NZ_JAOPKC010000011.1"/>
</dbReference>
<organism evidence="2 4">
    <name type="scientific">Halapricum hydrolyticum</name>
    <dbReference type="NCBI Taxonomy" id="2979991"/>
    <lineage>
        <taxon>Archaea</taxon>
        <taxon>Methanobacteriati</taxon>
        <taxon>Methanobacteriota</taxon>
        <taxon>Stenosarchaea group</taxon>
        <taxon>Halobacteria</taxon>
        <taxon>Halobacteriales</taxon>
        <taxon>Haloarculaceae</taxon>
        <taxon>Halapricum</taxon>
    </lineage>
</organism>
<protein>
    <submittedName>
        <fullName evidence="2">ABC transporter substrate-binding protein</fullName>
    </submittedName>
</protein>
<dbReference type="Proteomes" id="UP001208186">
    <property type="component" value="Unassembled WGS sequence"/>
</dbReference>